<organism evidence="4 5">
    <name type="scientific">Thorsellia kenyensis</name>
    <dbReference type="NCBI Taxonomy" id="1549888"/>
    <lineage>
        <taxon>Bacteria</taxon>
        <taxon>Pseudomonadati</taxon>
        <taxon>Pseudomonadota</taxon>
        <taxon>Gammaproteobacteria</taxon>
        <taxon>Enterobacterales</taxon>
        <taxon>Thorselliaceae</taxon>
        <taxon>Thorsellia</taxon>
    </lineage>
</organism>
<dbReference type="NCBIfam" id="NF011650">
    <property type="entry name" value="PRK15068.1"/>
    <property type="match status" value="1"/>
</dbReference>
<evidence type="ECO:0000256" key="2">
    <source>
        <dbReference type="ARBA" id="ARBA00022694"/>
    </source>
</evidence>
<feature type="binding site" evidence="3">
    <location>
        <position position="136"/>
    </location>
    <ligand>
        <name>carboxy-S-adenosyl-L-methionine</name>
        <dbReference type="ChEBI" id="CHEBI:134278"/>
    </ligand>
</feature>
<accession>A0ABV6CBV3</accession>
<dbReference type="CDD" id="cd02440">
    <property type="entry name" value="AdoMet_MTases"/>
    <property type="match status" value="1"/>
</dbReference>
<feature type="binding site" evidence="3">
    <location>
        <begin position="158"/>
        <end position="160"/>
    </location>
    <ligand>
        <name>carboxy-S-adenosyl-L-methionine</name>
        <dbReference type="ChEBI" id="CHEBI:134278"/>
    </ligand>
</feature>
<dbReference type="Gene3D" id="3.40.50.150">
    <property type="entry name" value="Vaccinia Virus protein VP39"/>
    <property type="match status" value="1"/>
</dbReference>
<gene>
    <name evidence="3 4" type="primary">cmoB</name>
    <name evidence="4" type="ORF">ACFFIT_10315</name>
</gene>
<evidence type="ECO:0000313" key="5">
    <source>
        <dbReference type="Proteomes" id="UP001589758"/>
    </source>
</evidence>
<dbReference type="InterPro" id="IPR027555">
    <property type="entry name" value="Mo5U34_MeTrfas-like"/>
</dbReference>
<dbReference type="NCBIfam" id="TIGR00452">
    <property type="entry name" value="tRNA 5-methoxyuridine(34)/uridine 5-oxyacetic acid(34) synthase CmoB"/>
    <property type="match status" value="1"/>
</dbReference>
<dbReference type="HAMAP" id="MF_01590">
    <property type="entry name" value="tRNA_carboxymethyltr_CmoB"/>
    <property type="match status" value="1"/>
</dbReference>
<keyword evidence="2 3" id="KW-0819">tRNA processing</keyword>
<feature type="binding site" evidence="3">
    <location>
        <position position="97"/>
    </location>
    <ligand>
        <name>carboxy-S-adenosyl-L-methionine</name>
        <dbReference type="ChEBI" id="CHEBI:134278"/>
    </ligand>
</feature>
<dbReference type="EMBL" id="JBHLXE010000101">
    <property type="protein sequence ID" value="MFC0180469.1"/>
    <property type="molecule type" value="Genomic_DNA"/>
</dbReference>
<dbReference type="SUPFAM" id="SSF53335">
    <property type="entry name" value="S-adenosyl-L-methionine-dependent methyltransferases"/>
    <property type="match status" value="1"/>
</dbReference>
<feature type="binding site" evidence="3">
    <location>
        <position position="321"/>
    </location>
    <ligand>
        <name>carboxy-S-adenosyl-L-methionine</name>
        <dbReference type="ChEBI" id="CHEBI:134278"/>
    </ligand>
</feature>
<evidence type="ECO:0000256" key="1">
    <source>
        <dbReference type="ARBA" id="ARBA00022679"/>
    </source>
</evidence>
<name>A0ABV6CBV3_9GAMM</name>
<sequence length="329" mass="37939">MVDEAFKELYQELTNSHLIHWLDTLPKQLSDWSKDCAASHPSTPKHRWYKSITHLPVIQSELIELKDKFKVQSTEKLTIGEKQGAIHQLKQLMPWRKGPFDIHDIFIDTEWRSDFKWDRVKNHITSLEGRWVLDVGCGSGYHLWRMLGEGAKAVIGIDPTELFLCQFLAIKKLINQKLPAYYVPLGIENLPALEGFDTVFSMGVLYHRRSPLDHLLDLKNQLKPGGELVLETLVIEGDESQVLVPVDRYAMMSNVYFFPSIKAITLWLSKMGYVNIRVVDVNKTSFEEQRKTEWMQNESLSDFLDNQNPSLTKEGYPAPLRAVFIANKP</sequence>
<reference evidence="4 5" key="1">
    <citation type="submission" date="2024-09" db="EMBL/GenBank/DDBJ databases">
        <authorList>
            <person name="Sun Q."/>
            <person name="Mori K."/>
        </authorList>
    </citation>
    <scope>NUCLEOTIDE SEQUENCE [LARGE SCALE GENOMIC DNA]</scope>
    <source>
        <strain evidence="4 5">CCM 8545</strain>
    </source>
</reference>
<dbReference type="PANTHER" id="PTHR43464">
    <property type="entry name" value="METHYLTRANSFERASE"/>
    <property type="match status" value="1"/>
</dbReference>
<evidence type="ECO:0000256" key="3">
    <source>
        <dbReference type="HAMAP-Rule" id="MF_01590"/>
    </source>
</evidence>
<dbReference type="GO" id="GO:0016740">
    <property type="term" value="F:transferase activity"/>
    <property type="evidence" value="ECO:0007669"/>
    <property type="project" value="UniProtKB-KW"/>
</dbReference>
<feature type="binding site" evidence="3">
    <location>
        <position position="202"/>
    </location>
    <ligand>
        <name>carboxy-S-adenosyl-L-methionine</name>
        <dbReference type="ChEBI" id="CHEBI:134278"/>
    </ligand>
</feature>
<dbReference type="EC" id="2.5.1.-" evidence="3"/>
<comment type="subunit">
    <text evidence="3">Homotetramer.</text>
</comment>
<comment type="function">
    <text evidence="3">Catalyzes carboxymethyl transfer from carboxy-S-adenosyl-L-methionine (Cx-SAM) to 5-hydroxyuridine (ho5U) to form 5-carboxymethoxyuridine (cmo5U) at position 34 in tRNAs.</text>
</comment>
<dbReference type="InterPro" id="IPR029063">
    <property type="entry name" value="SAM-dependent_MTases_sf"/>
</dbReference>
<dbReference type="InterPro" id="IPR010017">
    <property type="entry name" value="CmoB"/>
</dbReference>
<dbReference type="Pfam" id="PF08003">
    <property type="entry name" value="Methyltransf_9"/>
    <property type="match status" value="1"/>
</dbReference>
<protein>
    <recommendedName>
        <fullName evidence="3">tRNA U34 carboxymethyltransferase</fullName>
        <ecNumber evidence="3">2.5.1.-</ecNumber>
    </recommendedName>
</protein>
<feature type="binding site" evidence="3">
    <location>
        <begin position="187"/>
        <end position="188"/>
    </location>
    <ligand>
        <name>carboxy-S-adenosyl-L-methionine</name>
        <dbReference type="ChEBI" id="CHEBI:134278"/>
    </ligand>
</feature>
<dbReference type="PANTHER" id="PTHR43464:SF95">
    <property type="entry name" value="TRNA U34 CARBOXYMETHYLTRANSFERASE"/>
    <property type="match status" value="1"/>
</dbReference>
<dbReference type="Proteomes" id="UP001589758">
    <property type="component" value="Unassembled WGS sequence"/>
</dbReference>
<keyword evidence="1 3" id="KW-0808">Transferase</keyword>
<feature type="binding site" evidence="3">
    <location>
        <position position="111"/>
    </location>
    <ligand>
        <name>carboxy-S-adenosyl-L-methionine</name>
        <dbReference type="ChEBI" id="CHEBI:134278"/>
    </ligand>
</feature>
<comment type="similarity">
    <text evidence="3">Belongs to the class I-like SAM-binding methyltransferase superfamily. CmoB family.</text>
</comment>
<feature type="binding site" evidence="3">
    <location>
        <position position="116"/>
    </location>
    <ligand>
        <name>carboxy-S-adenosyl-L-methionine</name>
        <dbReference type="ChEBI" id="CHEBI:134278"/>
    </ligand>
</feature>
<feature type="binding site" evidence="3">
    <location>
        <position position="206"/>
    </location>
    <ligand>
        <name>carboxy-S-adenosyl-L-methionine</name>
        <dbReference type="ChEBI" id="CHEBI:134278"/>
    </ligand>
</feature>
<dbReference type="RefSeq" id="WP_385877601.1">
    <property type="nucleotide sequence ID" value="NZ_JBHLXE010000101.1"/>
</dbReference>
<comment type="catalytic activity">
    <reaction evidence="3">
        <text>carboxy-S-adenosyl-L-methionine + 5-hydroxyuridine(34) in tRNA = 5-carboxymethoxyuridine(34) in tRNA + S-adenosyl-L-homocysteine + H(+)</text>
        <dbReference type="Rhea" id="RHEA:52848"/>
        <dbReference type="Rhea" id="RHEA-COMP:13381"/>
        <dbReference type="Rhea" id="RHEA-COMP:13383"/>
        <dbReference type="ChEBI" id="CHEBI:15378"/>
        <dbReference type="ChEBI" id="CHEBI:57856"/>
        <dbReference type="ChEBI" id="CHEBI:134278"/>
        <dbReference type="ChEBI" id="CHEBI:136877"/>
        <dbReference type="ChEBI" id="CHEBI:136879"/>
    </reaction>
</comment>
<evidence type="ECO:0000313" key="4">
    <source>
        <dbReference type="EMBL" id="MFC0180469.1"/>
    </source>
</evidence>
<proteinExistence type="inferred from homology"/>
<comment type="caution">
    <text evidence="4">The sequence shown here is derived from an EMBL/GenBank/DDBJ whole genome shotgun (WGS) entry which is preliminary data.</text>
</comment>
<keyword evidence="5" id="KW-1185">Reference proteome</keyword>